<dbReference type="AlphaFoldDB" id="A0A2M4C926"/>
<evidence type="ECO:0000313" key="2">
    <source>
        <dbReference type="EMBL" id="MBW61745.1"/>
    </source>
</evidence>
<evidence type="ECO:0000256" key="1">
    <source>
        <dbReference type="SAM" id="MobiDB-lite"/>
    </source>
</evidence>
<proteinExistence type="predicted"/>
<protein>
    <submittedName>
        <fullName evidence="2">Putative secreted protein</fullName>
    </submittedName>
</protein>
<accession>A0A2M4C926</accession>
<dbReference type="EMBL" id="GGFJ01012604">
    <property type="protein sequence ID" value="MBW61745.1"/>
    <property type="molecule type" value="Transcribed_RNA"/>
</dbReference>
<name>A0A2M4C926_9DIPT</name>
<organism evidence="2">
    <name type="scientific">Anopheles marajoara</name>
    <dbReference type="NCBI Taxonomy" id="58244"/>
    <lineage>
        <taxon>Eukaryota</taxon>
        <taxon>Metazoa</taxon>
        <taxon>Ecdysozoa</taxon>
        <taxon>Arthropoda</taxon>
        <taxon>Hexapoda</taxon>
        <taxon>Insecta</taxon>
        <taxon>Pterygota</taxon>
        <taxon>Neoptera</taxon>
        <taxon>Endopterygota</taxon>
        <taxon>Diptera</taxon>
        <taxon>Nematocera</taxon>
        <taxon>Culicoidea</taxon>
        <taxon>Culicidae</taxon>
        <taxon>Anophelinae</taxon>
        <taxon>Anopheles</taxon>
    </lineage>
</organism>
<feature type="compositionally biased region" description="Low complexity" evidence="1">
    <location>
        <begin position="74"/>
        <end position="88"/>
    </location>
</feature>
<feature type="region of interest" description="Disordered" evidence="1">
    <location>
        <begin position="69"/>
        <end position="99"/>
    </location>
</feature>
<sequence>MLRCSTWRASCSAAAGAAGPAAAAVDYPSSSFFSSSSGDAHQPPLLAHHPYYCCCPTRPICDTHRPQRSAFPDLSSSAPHRPSSSLASGLRSGVGSFLP</sequence>
<reference evidence="2" key="1">
    <citation type="submission" date="2018-01" db="EMBL/GenBank/DDBJ databases">
        <title>An insight into the sialome of Amazonian anophelines.</title>
        <authorList>
            <person name="Ribeiro J.M."/>
            <person name="Scarpassa V."/>
            <person name="Calvo E."/>
        </authorList>
    </citation>
    <scope>NUCLEOTIDE SEQUENCE</scope>
    <source>
        <tissue evidence="2">Salivary glands</tissue>
    </source>
</reference>